<feature type="transmembrane region" description="Helical" evidence="1">
    <location>
        <begin position="68"/>
        <end position="89"/>
    </location>
</feature>
<name>A0ABS4KIQ0_9FIRM</name>
<feature type="transmembrane region" description="Helical" evidence="1">
    <location>
        <begin position="30"/>
        <end position="47"/>
    </location>
</feature>
<dbReference type="Pfam" id="PF03956">
    <property type="entry name" value="Lys_export"/>
    <property type="match status" value="1"/>
</dbReference>
<keyword evidence="1" id="KW-1133">Transmembrane helix</keyword>
<dbReference type="RefSeq" id="WP_209660711.1">
    <property type="nucleotide sequence ID" value="NZ_JAGGLI010000013.1"/>
</dbReference>
<dbReference type="EMBL" id="JAGGLI010000013">
    <property type="protein sequence ID" value="MBP2027652.1"/>
    <property type="molecule type" value="Genomic_DNA"/>
</dbReference>
<gene>
    <name evidence="2" type="ORF">J2Z35_001449</name>
</gene>
<dbReference type="InterPro" id="IPR005642">
    <property type="entry name" value="LysO"/>
</dbReference>
<keyword evidence="3" id="KW-1185">Reference proteome</keyword>
<proteinExistence type="predicted"/>
<dbReference type="PANTHER" id="PTHR35804:SF1">
    <property type="entry name" value="LYSINE EXPORTER LYSO"/>
    <property type="match status" value="1"/>
</dbReference>
<keyword evidence="1" id="KW-0812">Transmembrane</keyword>
<evidence type="ECO:0000256" key="1">
    <source>
        <dbReference type="SAM" id="Phobius"/>
    </source>
</evidence>
<evidence type="ECO:0000313" key="2">
    <source>
        <dbReference type="EMBL" id="MBP2027652.1"/>
    </source>
</evidence>
<reference evidence="2 3" key="1">
    <citation type="submission" date="2021-03" db="EMBL/GenBank/DDBJ databases">
        <title>Genomic Encyclopedia of Type Strains, Phase IV (KMG-IV): sequencing the most valuable type-strain genomes for metagenomic binning, comparative biology and taxonomic classification.</title>
        <authorList>
            <person name="Goeker M."/>
        </authorList>
    </citation>
    <scope>NUCLEOTIDE SEQUENCE [LARGE SCALE GENOMIC DNA]</scope>
    <source>
        <strain evidence="2 3">DSM 27512</strain>
    </source>
</reference>
<feature type="transmembrane region" description="Helical" evidence="1">
    <location>
        <begin position="173"/>
        <end position="194"/>
    </location>
</feature>
<dbReference type="Proteomes" id="UP001314903">
    <property type="component" value="Unassembled WGS sequence"/>
</dbReference>
<organism evidence="2 3">
    <name type="scientific">Acetoanaerobium pronyense</name>
    <dbReference type="NCBI Taxonomy" id="1482736"/>
    <lineage>
        <taxon>Bacteria</taxon>
        <taxon>Bacillati</taxon>
        <taxon>Bacillota</taxon>
        <taxon>Clostridia</taxon>
        <taxon>Peptostreptococcales</taxon>
        <taxon>Filifactoraceae</taxon>
        <taxon>Acetoanaerobium</taxon>
    </lineage>
</organism>
<comment type="caution">
    <text evidence="2">The sequence shown here is derived from an EMBL/GenBank/DDBJ whole genome shotgun (WGS) entry which is preliminary data.</text>
</comment>
<accession>A0ABS4KIQ0</accession>
<feature type="transmembrane region" description="Helical" evidence="1">
    <location>
        <begin position="101"/>
        <end position="122"/>
    </location>
</feature>
<protein>
    <submittedName>
        <fullName evidence="2">Uncharacterized membrane protein YbjE (DUF340 family)</fullName>
    </submittedName>
</protein>
<sequence length="196" mass="20588">MTLKILFSVAFGIITGRFLSSYSIGFLGTLMDIGLCTLLFFVGIDIGKNKDIFNQIKDIGIKAISTPFLIAAGSIIGSIVAGIFLGYSINESAAIGSGFGWYSLSAIIIAPYSSQLSALSFITNVSREIIAIICIPLVAKYIGYTEAIAPAGATAMDTVLPIISKATDGKTAVISFITGLILSIFVPILVPFFIGL</sequence>
<dbReference type="PANTHER" id="PTHR35804">
    <property type="entry name" value="LYSINE EXPORTER LYSO"/>
    <property type="match status" value="1"/>
</dbReference>
<feature type="transmembrane region" description="Helical" evidence="1">
    <location>
        <begin position="129"/>
        <end position="153"/>
    </location>
</feature>
<evidence type="ECO:0000313" key="3">
    <source>
        <dbReference type="Proteomes" id="UP001314903"/>
    </source>
</evidence>
<keyword evidence="1" id="KW-0472">Membrane</keyword>